<evidence type="ECO:0000256" key="1">
    <source>
        <dbReference type="SAM" id="MobiDB-lite"/>
    </source>
</evidence>
<dbReference type="EMBL" id="JXTB01000468">
    <property type="protein sequence ID" value="PON39375.1"/>
    <property type="molecule type" value="Genomic_DNA"/>
</dbReference>
<gene>
    <name evidence="2" type="ORF">PanWU01x14_305540</name>
</gene>
<reference evidence="3" key="1">
    <citation type="submission" date="2016-06" db="EMBL/GenBank/DDBJ databases">
        <title>Parallel loss of symbiosis genes in relatives of nitrogen-fixing non-legume Parasponia.</title>
        <authorList>
            <person name="Van Velzen R."/>
            <person name="Holmer R."/>
            <person name="Bu F."/>
            <person name="Rutten L."/>
            <person name="Van Zeijl A."/>
            <person name="Liu W."/>
            <person name="Santuari L."/>
            <person name="Cao Q."/>
            <person name="Sharma T."/>
            <person name="Shen D."/>
            <person name="Roswanjaya Y."/>
            <person name="Wardhani T."/>
            <person name="Kalhor M.S."/>
            <person name="Jansen J."/>
            <person name="Van den Hoogen J."/>
            <person name="Gungor B."/>
            <person name="Hartog M."/>
            <person name="Hontelez J."/>
            <person name="Verver J."/>
            <person name="Yang W.-C."/>
            <person name="Schijlen E."/>
            <person name="Repin R."/>
            <person name="Schilthuizen M."/>
            <person name="Schranz E."/>
            <person name="Heidstra R."/>
            <person name="Miyata K."/>
            <person name="Fedorova E."/>
            <person name="Kohlen W."/>
            <person name="Bisseling T."/>
            <person name="Smit S."/>
            <person name="Geurts R."/>
        </authorList>
    </citation>
    <scope>NUCLEOTIDE SEQUENCE [LARGE SCALE GENOMIC DNA]</scope>
    <source>
        <strain evidence="3">cv. WU1-14</strain>
    </source>
</reference>
<evidence type="ECO:0000313" key="2">
    <source>
        <dbReference type="EMBL" id="PON39375.1"/>
    </source>
</evidence>
<keyword evidence="3" id="KW-1185">Reference proteome</keyword>
<dbReference type="AlphaFoldDB" id="A0A2P5AS53"/>
<dbReference type="OrthoDB" id="10475331at2759"/>
<comment type="caution">
    <text evidence="2">The sequence shown here is derived from an EMBL/GenBank/DDBJ whole genome shotgun (WGS) entry which is preliminary data.</text>
</comment>
<protein>
    <submittedName>
        <fullName evidence="2">Uncharacterized protein</fullName>
    </submittedName>
</protein>
<feature type="region of interest" description="Disordered" evidence="1">
    <location>
        <begin position="1"/>
        <end position="42"/>
    </location>
</feature>
<dbReference type="Proteomes" id="UP000237105">
    <property type="component" value="Unassembled WGS sequence"/>
</dbReference>
<accession>A0A2P5AS53</accession>
<sequence>MEIRSQFKTRGPGSDRLKKRSLANEPQPVRSTRRRSYLKSTQSLESKNFTATKIESKTQTAALKSLSNSWREWSKDKIEPGILTTLCPYPSPTLANNHPSAKVRQSYTSAANSVSKDLISTHFWEQYGCRLYD</sequence>
<evidence type="ECO:0000313" key="3">
    <source>
        <dbReference type="Proteomes" id="UP000237105"/>
    </source>
</evidence>
<name>A0A2P5AS53_PARAD</name>
<organism evidence="2 3">
    <name type="scientific">Parasponia andersonii</name>
    <name type="common">Sponia andersonii</name>
    <dbReference type="NCBI Taxonomy" id="3476"/>
    <lineage>
        <taxon>Eukaryota</taxon>
        <taxon>Viridiplantae</taxon>
        <taxon>Streptophyta</taxon>
        <taxon>Embryophyta</taxon>
        <taxon>Tracheophyta</taxon>
        <taxon>Spermatophyta</taxon>
        <taxon>Magnoliopsida</taxon>
        <taxon>eudicotyledons</taxon>
        <taxon>Gunneridae</taxon>
        <taxon>Pentapetalae</taxon>
        <taxon>rosids</taxon>
        <taxon>fabids</taxon>
        <taxon>Rosales</taxon>
        <taxon>Cannabaceae</taxon>
        <taxon>Parasponia</taxon>
    </lineage>
</organism>
<proteinExistence type="predicted"/>